<reference evidence="2" key="1">
    <citation type="submission" date="2023-02" db="EMBL/GenBank/DDBJ databases">
        <authorList>
            <person name="Palmer J.M."/>
        </authorList>
    </citation>
    <scope>NUCLEOTIDE SEQUENCE</scope>
    <source>
        <strain evidence="2">FW57</strain>
    </source>
</reference>
<feature type="compositionally biased region" description="Low complexity" evidence="1">
    <location>
        <begin position="280"/>
        <end position="291"/>
    </location>
</feature>
<feature type="compositionally biased region" description="Pro residues" evidence="1">
    <location>
        <begin position="200"/>
        <end position="212"/>
    </location>
</feature>
<evidence type="ECO:0000313" key="2">
    <source>
        <dbReference type="EMBL" id="KAG7287340.1"/>
    </source>
</evidence>
<evidence type="ECO:0000313" key="3">
    <source>
        <dbReference type="Proteomes" id="UP001197093"/>
    </source>
</evidence>
<dbReference type="EMBL" id="JAHCVI010000003">
    <property type="protein sequence ID" value="KAG7287340.1"/>
    <property type="molecule type" value="Genomic_DNA"/>
</dbReference>
<name>A0AAD4HYG2_9PEZI</name>
<proteinExistence type="predicted"/>
<feature type="compositionally biased region" description="Polar residues" evidence="1">
    <location>
        <begin position="226"/>
        <end position="255"/>
    </location>
</feature>
<sequence>MAAQFKNGRWDPAGHPHHWAEGDIAFLRRWERFAPAVFDALIRTPGPLAIPKLATGHPVIILRRVSERSDHVLVTTVSAYGSRKDALDPVAPWNQPRHEREDSDFFRSFEGSERANPSRPHLSLCAGQQFRKAITNWVDVRNACVVPLGVLVPFATSTQGVPLQMRRESLAELSADMRARCPTWDACRWKLSAAERALPRLPPTPPPTPPLSPALSLDSEDEFRSLPSSPVRSKQTCSAPAQATAAVSPSKTDTTAVDPVPATPGPDRATVAVAAASAAEVTPSAVAPVSAKRALWSQAPPKSPPEAESYGGQPREKLQSGWWR</sequence>
<evidence type="ECO:0000256" key="1">
    <source>
        <dbReference type="SAM" id="MobiDB-lite"/>
    </source>
</evidence>
<keyword evidence="3" id="KW-1185">Reference proteome</keyword>
<organism evidence="2 3">
    <name type="scientific">Staphylotrichum longicolle</name>
    <dbReference type="NCBI Taxonomy" id="669026"/>
    <lineage>
        <taxon>Eukaryota</taxon>
        <taxon>Fungi</taxon>
        <taxon>Dikarya</taxon>
        <taxon>Ascomycota</taxon>
        <taxon>Pezizomycotina</taxon>
        <taxon>Sordariomycetes</taxon>
        <taxon>Sordariomycetidae</taxon>
        <taxon>Sordariales</taxon>
        <taxon>Chaetomiaceae</taxon>
        <taxon>Staphylotrichum</taxon>
    </lineage>
</organism>
<dbReference type="AlphaFoldDB" id="A0AAD4HYG2"/>
<protein>
    <submittedName>
        <fullName evidence="2">Uncharacterized protein</fullName>
    </submittedName>
</protein>
<dbReference type="Proteomes" id="UP001197093">
    <property type="component" value="Unassembled WGS sequence"/>
</dbReference>
<feature type="region of interest" description="Disordered" evidence="1">
    <location>
        <begin position="280"/>
        <end position="324"/>
    </location>
</feature>
<accession>A0AAD4HYG2</accession>
<feature type="region of interest" description="Disordered" evidence="1">
    <location>
        <begin position="198"/>
        <end position="268"/>
    </location>
</feature>
<comment type="caution">
    <text evidence="2">The sequence shown here is derived from an EMBL/GenBank/DDBJ whole genome shotgun (WGS) entry which is preliminary data.</text>
</comment>
<gene>
    <name evidence="2" type="ORF">NEMBOFW57_006849</name>
</gene>